<reference evidence="7 8" key="1">
    <citation type="submission" date="2023-12" db="EMBL/GenBank/DDBJ databases">
        <title>Stenotrophomonas guangdongensis sp. nov., isolated from wilted pepper plants (Capsicum annuum).</title>
        <authorList>
            <person name="Qiu M."/>
            <person name="Li Y."/>
            <person name="Liu Q."/>
            <person name="Zhang X."/>
            <person name="Huang Y."/>
            <person name="Guo R."/>
            <person name="Hu M."/>
            <person name="Zhou J."/>
            <person name="Zhou X."/>
        </authorList>
    </citation>
    <scope>NUCLEOTIDE SEQUENCE [LARGE SCALE GENOMIC DNA]</scope>
    <source>
        <strain evidence="7 8">MH1</strain>
    </source>
</reference>
<accession>A0ABU5V8J0</accession>
<dbReference type="InterPro" id="IPR015422">
    <property type="entry name" value="PyrdxlP-dep_Trfase_small"/>
</dbReference>
<protein>
    <submittedName>
        <fullName evidence="7">PLP-dependent aminotransferase family protein</fullName>
    </submittedName>
</protein>
<dbReference type="InterPro" id="IPR036390">
    <property type="entry name" value="WH_DNA-bd_sf"/>
</dbReference>
<dbReference type="Proteomes" id="UP001301653">
    <property type="component" value="Unassembled WGS sequence"/>
</dbReference>
<evidence type="ECO:0000256" key="5">
    <source>
        <dbReference type="ARBA" id="ARBA00023163"/>
    </source>
</evidence>
<feature type="domain" description="HTH gntR-type" evidence="6">
    <location>
        <begin position="12"/>
        <end position="80"/>
    </location>
</feature>
<keyword evidence="2" id="KW-0663">Pyridoxal phosphate</keyword>
<organism evidence="7 8">
    <name type="scientific">Stenotrophomonas capsici</name>
    <dbReference type="NCBI Taxonomy" id="3110230"/>
    <lineage>
        <taxon>Bacteria</taxon>
        <taxon>Pseudomonadati</taxon>
        <taxon>Pseudomonadota</taxon>
        <taxon>Gammaproteobacteria</taxon>
        <taxon>Lysobacterales</taxon>
        <taxon>Lysobacteraceae</taxon>
        <taxon>Stenotrophomonas</taxon>
    </lineage>
</organism>
<dbReference type="SMART" id="SM00345">
    <property type="entry name" value="HTH_GNTR"/>
    <property type="match status" value="1"/>
</dbReference>
<dbReference type="GO" id="GO:0008483">
    <property type="term" value="F:transaminase activity"/>
    <property type="evidence" value="ECO:0007669"/>
    <property type="project" value="UniProtKB-KW"/>
</dbReference>
<evidence type="ECO:0000313" key="8">
    <source>
        <dbReference type="Proteomes" id="UP001301653"/>
    </source>
</evidence>
<proteinExistence type="inferred from homology"/>
<dbReference type="SUPFAM" id="SSF46785">
    <property type="entry name" value="Winged helix' DNA-binding domain"/>
    <property type="match status" value="1"/>
</dbReference>
<keyword evidence="5" id="KW-0804">Transcription</keyword>
<dbReference type="Gene3D" id="3.90.1150.10">
    <property type="entry name" value="Aspartate Aminotransferase, domain 1"/>
    <property type="match status" value="1"/>
</dbReference>
<comment type="caution">
    <text evidence="7">The sequence shown here is derived from an EMBL/GenBank/DDBJ whole genome shotgun (WGS) entry which is preliminary data.</text>
</comment>
<dbReference type="Pfam" id="PF00392">
    <property type="entry name" value="GntR"/>
    <property type="match status" value="1"/>
</dbReference>
<dbReference type="Gene3D" id="1.10.10.10">
    <property type="entry name" value="Winged helix-like DNA-binding domain superfamily/Winged helix DNA-binding domain"/>
    <property type="match status" value="1"/>
</dbReference>
<sequence length="453" mass="48799">MTWIDNALASNGPIYLRIVDTIERTVNTGELAPGHRLPSQRALAKQLGIDLTTVTRAFDEARRRGLIEARGPQGSFIAPPKAAFGQPVDMSMNVPPVPDAAALNDALRRGAAAVLARSNAPNLMTYHLTGGSRTDLHAATGWLEPMLGKVDEARLVVAEGAQFALTALLVSQTREGDALLCDRLVYPGLLQLADSLGRRLIAVDADADGMRPDQLERAARLHGARMVYFNPTCNNPTALTIPPLRRAELARVLQQHDLLAIEDDPYWHHDASRPAPIAAFAPAHVHYVSTLSKAISPGLRTAFVHCPSAAHAETLARVLRALCLMGQPFGMALASQLLLDGSAQALLEQALAEARERARLADHLLSPYLRAQVGGLHAWCTMPPPWTDTAFAHAAQLQSLAVSPSSTFSAVDQPLHDGVRLSLGLAPDRRQLESALRRINQLLTDTAPARLQG</sequence>
<dbReference type="InterPro" id="IPR004839">
    <property type="entry name" value="Aminotransferase_I/II_large"/>
</dbReference>
<evidence type="ECO:0000256" key="3">
    <source>
        <dbReference type="ARBA" id="ARBA00023015"/>
    </source>
</evidence>
<evidence type="ECO:0000256" key="4">
    <source>
        <dbReference type="ARBA" id="ARBA00023125"/>
    </source>
</evidence>
<dbReference type="PROSITE" id="PS50949">
    <property type="entry name" value="HTH_GNTR"/>
    <property type="match status" value="1"/>
</dbReference>
<evidence type="ECO:0000259" key="6">
    <source>
        <dbReference type="PROSITE" id="PS50949"/>
    </source>
</evidence>
<dbReference type="Gene3D" id="3.40.640.10">
    <property type="entry name" value="Type I PLP-dependent aspartate aminotransferase-like (Major domain)"/>
    <property type="match status" value="1"/>
</dbReference>
<evidence type="ECO:0000256" key="1">
    <source>
        <dbReference type="ARBA" id="ARBA00005384"/>
    </source>
</evidence>
<keyword evidence="4" id="KW-0238">DNA-binding</keyword>
<dbReference type="Pfam" id="PF00155">
    <property type="entry name" value="Aminotran_1_2"/>
    <property type="match status" value="1"/>
</dbReference>
<dbReference type="InterPro" id="IPR015421">
    <property type="entry name" value="PyrdxlP-dep_Trfase_major"/>
</dbReference>
<keyword evidence="7" id="KW-0032">Aminotransferase</keyword>
<dbReference type="PANTHER" id="PTHR46577">
    <property type="entry name" value="HTH-TYPE TRANSCRIPTIONAL REGULATORY PROTEIN GABR"/>
    <property type="match status" value="1"/>
</dbReference>
<dbReference type="SUPFAM" id="SSF53383">
    <property type="entry name" value="PLP-dependent transferases"/>
    <property type="match status" value="1"/>
</dbReference>
<comment type="similarity">
    <text evidence="1">In the C-terminal section; belongs to the class-I pyridoxal-phosphate-dependent aminotransferase family.</text>
</comment>
<name>A0ABU5V8J0_9GAMM</name>
<dbReference type="InterPro" id="IPR015424">
    <property type="entry name" value="PyrdxlP-dep_Trfase"/>
</dbReference>
<dbReference type="EMBL" id="JAYFUH010000260">
    <property type="protein sequence ID" value="MEA5669552.1"/>
    <property type="molecule type" value="Genomic_DNA"/>
</dbReference>
<dbReference type="CDD" id="cd07377">
    <property type="entry name" value="WHTH_GntR"/>
    <property type="match status" value="1"/>
</dbReference>
<dbReference type="InterPro" id="IPR000524">
    <property type="entry name" value="Tscrpt_reg_HTH_GntR"/>
</dbReference>
<keyword evidence="3" id="KW-0805">Transcription regulation</keyword>
<dbReference type="InterPro" id="IPR036388">
    <property type="entry name" value="WH-like_DNA-bd_sf"/>
</dbReference>
<dbReference type="PANTHER" id="PTHR46577:SF1">
    <property type="entry name" value="HTH-TYPE TRANSCRIPTIONAL REGULATORY PROTEIN GABR"/>
    <property type="match status" value="1"/>
</dbReference>
<evidence type="ECO:0000256" key="2">
    <source>
        <dbReference type="ARBA" id="ARBA00022898"/>
    </source>
</evidence>
<gene>
    <name evidence="7" type="ORF">VA603_18635</name>
</gene>
<dbReference type="InterPro" id="IPR051446">
    <property type="entry name" value="HTH_trans_reg/aminotransferase"/>
</dbReference>
<keyword evidence="7" id="KW-0808">Transferase</keyword>
<evidence type="ECO:0000313" key="7">
    <source>
        <dbReference type="EMBL" id="MEA5669552.1"/>
    </source>
</evidence>
<dbReference type="RefSeq" id="WP_323439718.1">
    <property type="nucleotide sequence ID" value="NZ_JAYFUH010000260.1"/>
</dbReference>
<keyword evidence="8" id="KW-1185">Reference proteome</keyword>
<dbReference type="CDD" id="cd00609">
    <property type="entry name" value="AAT_like"/>
    <property type="match status" value="1"/>
</dbReference>